<keyword evidence="13" id="KW-0456">Lyase</keyword>
<evidence type="ECO:0000256" key="3">
    <source>
        <dbReference type="ARBA" id="ARBA00022617"/>
    </source>
</evidence>
<protein>
    <submittedName>
        <fullName evidence="15">Cytochrome P450 3A13</fullName>
    </submittedName>
</protein>
<keyword evidence="8 14" id="KW-1133">Transmembrane helix</keyword>
<evidence type="ECO:0000256" key="11">
    <source>
        <dbReference type="ARBA" id="ARBA00023098"/>
    </source>
</evidence>
<evidence type="ECO:0000256" key="4">
    <source>
        <dbReference type="ARBA" id="ARBA00022692"/>
    </source>
</evidence>
<keyword evidence="12 14" id="KW-0472">Membrane</keyword>
<evidence type="ECO:0000313" key="15">
    <source>
        <dbReference type="EMBL" id="KAJ8020001.1"/>
    </source>
</evidence>
<dbReference type="GO" id="GO:0008395">
    <property type="term" value="F:steroid hydroxylase activity"/>
    <property type="evidence" value="ECO:0007669"/>
    <property type="project" value="TreeGrafter"/>
</dbReference>
<dbReference type="EMBL" id="JAIZAY010000023">
    <property type="protein sequence ID" value="KAJ8020001.1"/>
    <property type="molecule type" value="Genomic_DNA"/>
</dbReference>
<evidence type="ECO:0000256" key="2">
    <source>
        <dbReference type="ARBA" id="ARBA00010617"/>
    </source>
</evidence>
<accession>A0A9Q1B9W1</accession>
<keyword evidence="16" id="KW-1185">Reference proteome</keyword>
<dbReference type="Gene3D" id="1.10.630.10">
    <property type="entry name" value="Cytochrome P450"/>
    <property type="match status" value="1"/>
</dbReference>
<comment type="similarity">
    <text evidence="2">Belongs to the cytochrome P450 family.</text>
</comment>
<evidence type="ECO:0000256" key="10">
    <source>
        <dbReference type="ARBA" id="ARBA00023004"/>
    </source>
</evidence>
<keyword evidence="10" id="KW-0408">Iron</keyword>
<proteinExistence type="inferred from homology"/>
<dbReference type="GO" id="GO:0016829">
    <property type="term" value="F:lyase activity"/>
    <property type="evidence" value="ECO:0007669"/>
    <property type="project" value="UniProtKB-KW"/>
</dbReference>
<dbReference type="AlphaFoldDB" id="A0A9Q1B9W1"/>
<dbReference type="GO" id="GO:0005789">
    <property type="term" value="C:endoplasmic reticulum membrane"/>
    <property type="evidence" value="ECO:0007669"/>
    <property type="project" value="UniProtKB-SubCell"/>
</dbReference>
<evidence type="ECO:0000256" key="7">
    <source>
        <dbReference type="ARBA" id="ARBA00022832"/>
    </source>
</evidence>
<evidence type="ECO:0000313" key="16">
    <source>
        <dbReference type="Proteomes" id="UP001152320"/>
    </source>
</evidence>
<keyword evidence="7" id="KW-0276">Fatty acid metabolism</keyword>
<organism evidence="15 16">
    <name type="scientific">Holothuria leucospilota</name>
    <name type="common">Black long sea cucumber</name>
    <name type="synonym">Mertensiothuria leucospilota</name>
    <dbReference type="NCBI Taxonomy" id="206669"/>
    <lineage>
        <taxon>Eukaryota</taxon>
        <taxon>Metazoa</taxon>
        <taxon>Echinodermata</taxon>
        <taxon>Eleutherozoa</taxon>
        <taxon>Echinozoa</taxon>
        <taxon>Holothuroidea</taxon>
        <taxon>Aspidochirotacea</taxon>
        <taxon>Aspidochirotida</taxon>
        <taxon>Holothuriidae</taxon>
        <taxon>Holothuria</taxon>
    </lineage>
</organism>
<gene>
    <name evidence="15" type="ORF">HOLleu_41818</name>
</gene>
<keyword evidence="5" id="KW-0479">Metal-binding</keyword>
<sequence>MAVYELIANSTTLFLGGTCLLLLILYDYWTKLYFKRQGIPGPFPLPIIGTFYASTKGFTTDFLAKKQKYGKVYGLSIVTNSFVVHDLDMLKDIMISQFSAFPNHVVSEILFLCDKLIQRRA</sequence>
<name>A0A9Q1B9W1_HOLLE</name>
<evidence type="ECO:0000256" key="13">
    <source>
        <dbReference type="ARBA" id="ARBA00023239"/>
    </source>
</evidence>
<keyword evidence="6" id="KW-0256">Endoplasmic reticulum</keyword>
<keyword evidence="4 14" id="KW-0812">Transmembrane</keyword>
<dbReference type="Proteomes" id="UP001152320">
    <property type="component" value="Chromosome 23"/>
</dbReference>
<comment type="subcellular location">
    <subcellularLocation>
        <location evidence="1">Endoplasmic reticulum membrane</location>
    </subcellularLocation>
</comment>
<dbReference type="InterPro" id="IPR036396">
    <property type="entry name" value="Cyt_P450_sf"/>
</dbReference>
<dbReference type="GO" id="GO:0016705">
    <property type="term" value="F:oxidoreductase activity, acting on paired donors, with incorporation or reduction of molecular oxygen"/>
    <property type="evidence" value="ECO:0007669"/>
    <property type="project" value="InterPro"/>
</dbReference>
<evidence type="ECO:0000256" key="9">
    <source>
        <dbReference type="ARBA" id="ARBA00023002"/>
    </source>
</evidence>
<dbReference type="PANTHER" id="PTHR24302">
    <property type="entry name" value="CYTOCHROME P450 FAMILY 3"/>
    <property type="match status" value="1"/>
</dbReference>
<evidence type="ECO:0000256" key="8">
    <source>
        <dbReference type="ARBA" id="ARBA00022989"/>
    </source>
</evidence>
<dbReference type="SUPFAM" id="SSF48264">
    <property type="entry name" value="Cytochrome P450"/>
    <property type="match status" value="1"/>
</dbReference>
<keyword evidence="3" id="KW-0349">Heme</keyword>
<evidence type="ECO:0000256" key="14">
    <source>
        <dbReference type="SAM" id="Phobius"/>
    </source>
</evidence>
<reference evidence="15" key="1">
    <citation type="submission" date="2021-10" db="EMBL/GenBank/DDBJ databases">
        <title>Tropical sea cucumber genome reveals ecological adaptation and Cuvierian tubules defense mechanism.</title>
        <authorList>
            <person name="Chen T."/>
        </authorList>
    </citation>
    <scope>NUCLEOTIDE SEQUENCE</scope>
    <source>
        <strain evidence="15">Nanhai2018</strain>
        <tissue evidence="15">Muscle</tissue>
    </source>
</reference>
<evidence type="ECO:0000256" key="5">
    <source>
        <dbReference type="ARBA" id="ARBA00022723"/>
    </source>
</evidence>
<dbReference type="PANTHER" id="PTHR24302:SF47">
    <property type="entry name" value="CYTOCHROME P450"/>
    <property type="match status" value="1"/>
</dbReference>
<comment type="caution">
    <text evidence="15">The sequence shown here is derived from an EMBL/GenBank/DDBJ whole genome shotgun (WGS) entry which is preliminary data.</text>
</comment>
<evidence type="ECO:0000256" key="12">
    <source>
        <dbReference type="ARBA" id="ARBA00023136"/>
    </source>
</evidence>
<dbReference type="GO" id="GO:0006631">
    <property type="term" value="P:fatty acid metabolic process"/>
    <property type="evidence" value="ECO:0007669"/>
    <property type="project" value="UniProtKB-KW"/>
</dbReference>
<evidence type="ECO:0000256" key="6">
    <source>
        <dbReference type="ARBA" id="ARBA00022824"/>
    </source>
</evidence>
<dbReference type="GO" id="GO:0005506">
    <property type="term" value="F:iron ion binding"/>
    <property type="evidence" value="ECO:0007669"/>
    <property type="project" value="InterPro"/>
</dbReference>
<dbReference type="GO" id="GO:0020037">
    <property type="term" value="F:heme binding"/>
    <property type="evidence" value="ECO:0007669"/>
    <property type="project" value="InterPro"/>
</dbReference>
<keyword evidence="11" id="KW-0443">Lipid metabolism</keyword>
<keyword evidence="9" id="KW-0560">Oxidoreductase</keyword>
<dbReference type="InterPro" id="IPR050705">
    <property type="entry name" value="Cytochrome_P450_3A"/>
</dbReference>
<evidence type="ECO:0000256" key="1">
    <source>
        <dbReference type="ARBA" id="ARBA00004586"/>
    </source>
</evidence>
<feature type="transmembrane region" description="Helical" evidence="14">
    <location>
        <begin position="6"/>
        <end position="26"/>
    </location>
</feature>